<gene>
    <name evidence="2" type="ORF">LAH08_04261</name>
</gene>
<feature type="domain" description="Bacterial bifunctional deaminase-reductase C-terminal" evidence="1">
    <location>
        <begin position="2"/>
        <end position="38"/>
    </location>
</feature>
<dbReference type="InterPro" id="IPR024072">
    <property type="entry name" value="DHFR-like_dom_sf"/>
</dbReference>
<dbReference type="GO" id="GO:0009231">
    <property type="term" value="P:riboflavin biosynthetic process"/>
    <property type="evidence" value="ECO:0007669"/>
    <property type="project" value="InterPro"/>
</dbReference>
<accession>A0A328N6M5</accession>
<evidence type="ECO:0000313" key="3">
    <source>
        <dbReference type="Proteomes" id="UP000248966"/>
    </source>
</evidence>
<dbReference type="InterPro" id="IPR002734">
    <property type="entry name" value="RibDG_C"/>
</dbReference>
<proteinExistence type="predicted"/>
<reference evidence="2 3" key="1">
    <citation type="submission" date="2018-03" db="EMBL/GenBank/DDBJ databases">
        <title>Defining the species Micromonospora saelicesensis and Micromonospora noduli under the framework of genomics.</title>
        <authorList>
            <person name="Riesco R."/>
            <person name="Trujillo M.E."/>
        </authorList>
    </citation>
    <scope>NUCLEOTIDE SEQUENCE [LARGE SCALE GENOMIC DNA]</scope>
    <source>
        <strain evidence="2 3">LAH08</strain>
    </source>
</reference>
<sequence>MQTLHQAGLVDVYRLLQYPVIVGTGKRLFPDGSTPATFATGEESSRVLPGGVVSLTLNPTSLGAISAGAYAVNEGRSATVLD</sequence>
<dbReference type="EMBL" id="PYAA01000026">
    <property type="protein sequence ID" value="RAN98191.1"/>
    <property type="molecule type" value="Genomic_DNA"/>
</dbReference>
<dbReference type="RefSeq" id="WP_258398351.1">
    <property type="nucleotide sequence ID" value="NZ_PYAA01000026.1"/>
</dbReference>
<dbReference type="GO" id="GO:0008703">
    <property type="term" value="F:5-amino-6-(5-phosphoribosylamino)uracil reductase activity"/>
    <property type="evidence" value="ECO:0007669"/>
    <property type="project" value="InterPro"/>
</dbReference>
<protein>
    <recommendedName>
        <fullName evidence="1">Bacterial bifunctional deaminase-reductase C-terminal domain-containing protein</fullName>
    </recommendedName>
</protein>
<evidence type="ECO:0000259" key="1">
    <source>
        <dbReference type="Pfam" id="PF01872"/>
    </source>
</evidence>
<dbReference type="Gene3D" id="3.40.430.10">
    <property type="entry name" value="Dihydrofolate Reductase, subunit A"/>
    <property type="match status" value="1"/>
</dbReference>
<comment type="caution">
    <text evidence="2">The sequence shown here is derived from an EMBL/GenBank/DDBJ whole genome shotgun (WGS) entry which is preliminary data.</text>
</comment>
<evidence type="ECO:0000313" key="2">
    <source>
        <dbReference type="EMBL" id="RAN98191.1"/>
    </source>
</evidence>
<dbReference type="Pfam" id="PF01872">
    <property type="entry name" value="RibD_C"/>
    <property type="match status" value="1"/>
</dbReference>
<dbReference type="Proteomes" id="UP000248966">
    <property type="component" value="Unassembled WGS sequence"/>
</dbReference>
<name>A0A328N6M5_9ACTN</name>
<organism evidence="2 3">
    <name type="scientific">Micromonospora noduli</name>
    <dbReference type="NCBI Taxonomy" id="709876"/>
    <lineage>
        <taxon>Bacteria</taxon>
        <taxon>Bacillati</taxon>
        <taxon>Actinomycetota</taxon>
        <taxon>Actinomycetes</taxon>
        <taxon>Micromonosporales</taxon>
        <taxon>Micromonosporaceae</taxon>
        <taxon>Micromonospora</taxon>
    </lineage>
</organism>
<dbReference type="AlphaFoldDB" id="A0A328N6M5"/>